<gene>
    <name evidence="1" type="ORF">NQ315_014973</name>
</gene>
<protein>
    <submittedName>
        <fullName evidence="1">Uncharacterized protein</fullName>
    </submittedName>
</protein>
<name>A0AAV8V5U5_9CUCU</name>
<dbReference type="EMBL" id="JANEYG010000511">
    <property type="protein sequence ID" value="KAJ8909534.1"/>
    <property type="molecule type" value="Genomic_DNA"/>
</dbReference>
<sequence>MVRGHITLRPLQRIYPLECIDTHTPAEQNTGKSDSSFTDIEGKERIHFRRKRNFSKTRIVCFLSRKPEPSMYWELKEEEIL</sequence>
<reference evidence="1 2" key="1">
    <citation type="journal article" date="2023" name="Insect Mol. Biol.">
        <title>Genome sequencing provides insights into the evolution of gene families encoding plant cell wall-degrading enzymes in longhorned beetles.</title>
        <authorList>
            <person name="Shin N.R."/>
            <person name="Okamura Y."/>
            <person name="Kirsch R."/>
            <person name="Pauchet Y."/>
        </authorList>
    </citation>
    <scope>NUCLEOTIDE SEQUENCE [LARGE SCALE GENOMIC DNA]</scope>
    <source>
        <strain evidence="1">EAD_L_NR</strain>
    </source>
</reference>
<evidence type="ECO:0000313" key="1">
    <source>
        <dbReference type="EMBL" id="KAJ8909534.1"/>
    </source>
</evidence>
<dbReference type="AlphaFoldDB" id="A0AAV8V5U5"/>
<evidence type="ECO:0000313" key="2">
    <source>
        <dbReference type="Proteomes" id="UP001159042"/>
    </source>
</evidence>
<comment type="caution">
    <text evidence="1">The sequence shown here is derived from an EMBL/GenBank/DDBJ whole genome shotgun (WGS) entry which is preliminary data.</text>
</comment>
<dbReference type="Proteomes" id="UP001159042">
    <property type="component" value="Unassembled WGS sequence"/>
</dbReference>
<organism evidence="1 2">
    <name type="scientific">Exocentrus adspersus</name>
    <dbReference type="NCBI Taxonomy" id="1586481"/>
    <lineage>
        <taxon>Eukaryota</taxon>
        <taxon>Metazoa</taxon>
        <taxon>Ecdysozoa</taxon>
        <taxon>Arthropoda</taxon>
        <taxon>Hexapoda</taxon>
        <taxon>Insecta</taxon>
        <taxon>Pterygota</taxon>
        <taxon>Neoptera</taxon>
        <taxon>Endopterygota</taxon>
        <taxon>Coleoptera</taxon>
        <taxon>Polyphaga</taxon>
        <taxon>Cucujiformia</taxon>
        <taxon>Chrysomeloidea</taxon>
        <taxon>Cerambycidae</taxon>
        <taxon>Lamiinae</taxon>
        <taxon>Acanthocinini</taxon>
        <taxon>Exocentrus</taxon>
    </lineage>
</organism>
<proteinExistence type="predicted"/>
<keyword evidence="2" id="KW-1185">Reference proteome</keyword>
<accession>A0AAV8V5U5</accession>